<dbReference type="Proteomes" id="UP000735302">
    <property type="component" value="Unassembled WGS sequence"/>
</dbReference>
<protein>
    <submittedName>
        <fullName evidence="1">Uncharacterized protein</fullName>
    </submittedName>
</protein>
<sequence>RLSATPHQRKIQTVNNIATAGMVTCATDLLGIAPHNVRLAGLARDVNMVIHTCNLVWTSAALLNNGISADHHLNGVIKTGQIQLNQEVAVSHLKVLVHALYEETRTSLDSDIKLPSNCQTDGNTGV</sequence>
<feature type="non-terminal residue" evidence="1">
    <location>
        <position position="1"/>
    </location>
</feature>
<dbReference type="EMBL" id="BLXT01005511">
    <property type="protein sequence ID" value="GFO23303.1"/>
    <property type="molecule type" value="Genomic_DNA"/>
</dbReference>
<keyword evidence="2" id="KW-1185">Reference proteome</keyword>
<accession>A0AAV4BUN2</accession>
<proteinExistence type="predicted"/>
<evidence type="ECO:0000313" key="2">
    <source>
        <dbReference type="Proteomes" id="UP000735302"/>
    </source>
</evidence>
<name>A0AAV4BUN2_9GAST</name>
<organism evidence="1 2">
    <name type="scientific">Plakobranchus ocellatus</name>
    <dbReference type="NCBI Taxonomy" id="259542"/>
    <lineage>
        <taxon>Eukaryota</taxon>
        <taxon>Metazoa</taxon>
        <taxon>Spiralia</taxon>
        <taxon>Lophotrochozoa</taxon>
        <taxon>Mollusca</taxon>
        <taxon>Gastropoda</taxon>
        <taxon>Heterobranchia</taxon>
        <taxon>Euthyneura</taxon>
        <taxon>Panpulmonata</taxon>
        <taxon>Sacoglossa</taxon>
        <taxon>Placobranchoidea</taxon>
        <taxon>Plakobranchidae</taxon>
        <taxon>Plakobranchus</taxon>
    </lineage>
</organism>
<dbReference type="AlphaFoldDB" id="A0AAV4BUN2"/>
<reference evidence="1 2" key="1">
    <citation type="journal article" date="2021" name="Elife">
        <title>Chloroplast acquisition without the gene transfer in kleptoplastic sea slugs, Plakobranchus ocellatus.</title>
        <authorList>
            <person name="Maeda T."/>
            <person name="Takahashi S."/>
            <person name="Yoshida T."/>
            <person name="Shimamura S."/>
            <person name="Takaki Y."/>
            <person name="Nagai Y."/>
            <person name="Toyoda A."/>
            <person name="Suzuki Y."/>
            <person name="Arimoto A."/>
            <person name="Ishii H."/>
            <person name="Satoh N."/>
            <person name="Nishiyama T."/>
            <person name="Hasebe M."/>
            <person name="Maruyama T."/>
            <person name="Minagawa J."/>
            <person name="Obokata J."/>
            <person name="Shigenobu S."/>
        </authorList>
    </citation>
    <scope>NUCLEOTIDE SEQUENCE [LARGE SCALE GENOMIC DNA]</scope>
</reference>
<comment type="caution">
    <text evidence="1">The sequence shown here is derived from an EMBL/GenBank/DDBJ whole genome shotgun (WGS) entry which is preliminary data.</text>
</comment>
<gene>
    <name evidence="1" type="ORF">PoB_004980800</name>
</gene>
<evidence type="ECO:0000313" key="1">
    <source>
        <dbReference type="EMBL" id="GFO23303.1"/>
    </source>
</evidence>